<proteinExistence type="predicted"/>
<comment type="caution">
    <text evidence="2">The sequence shown here is derived from an EMBL/GenBank/DDBJ whole genome shotgun (WGS) entry which is preliminary data.</text>
</comment>
<name>A0ABW6M5W2_9ACTN</name>
<dbReference type="Pfam" id="PF04672">
    <property type="entry name" value="Methyltransf_19"/>
    <property type="match status" value="1"/>
</dbReference>
<accession>A0ABW6M5W2</accession>
<evidence type="ECO:0000256" key="1">
    <source>
        <dbReference type="SAM" id="MobiDB-lite"/>
    </source>
</evidence>
<dbReference type="PIRSF" id="PIRSF017393">
    <property type="entry name" value="MTase_SAV2177"/>
    <property type="match status" value="1"/>
</dbReference>
<evidence type="ECO:0000313" key="3">
    <source>
        <dbReference type="Proteomes" id="UP001601303"/>
    </source>
</evidence>
<dbReference type="EC" id="2.1.1.-" evidence="2"/>
<dbReference type="EMBL" id="JBIAHM010000008">
    <property type="protein sequence ID" value="MFE9601472.1"/>
    <property type="molecule type" value="Genomic_DNA"/>
</dbReference>
<gene>
    <name evidence="2" type="ORF">ACFYNQ_23265</name>
</gene>
<dbReference type="GO" id="GO:0008168">
    <property type="term" value="F:methyltransferase activity"/>
    <property type="evidence" value="ECO:0007669"/>
    <property type="project" value="UniProtKB-KW"/>
</dbReference>
<reference evidence="2 3" key="1">
    <citation type="submission" date="2024-10" db="EMBL/GenBank/DDBJ databases">
        <title>The Natural Products Discovery Center: Release of the First 8490 Sequenced Strains for Exploring Actinobacteria Biosynthetic Diversity.</title>
        <authorList>
            <person name="Kalkreuter E."/>
            <person name="Kautsar S.A."/>
            <person name="Yang D."/>
            <person name="Bader C.D."/>
            <person name="Teijaro C.N."/>
            <person name="Fluegel L."/>
            <person name="Davis C.M."/>
            <person name="Simpson J.R."/>
            <person name="Lauterbach L."/>
            <person name="Steele A.D."/>
            <person name="Gui C."/>
            <person name="Meng S."/>
            <person name="Li G."/>
            <person name="Viehrig K."/>
            <person name="Ye F."/>
            <person name="Su P."/>
            <person name="Kiefer A.F."/>
            <person name="Nichols A."/>
            <person name="Cepeda A.J."/>
            <person name="Yan W."/>
            <person name="Fan B."/>
            <person name="Jiang Y."/>
            <person name="Adhikari A."/>
            <person name="Zheng C.-J."/>
            <person name="Schuster L."/>
            <person name="Cowan T.M."/>
            <person name="Smanski M.J."/>
            <person name="Chevrette M.G."/>
            <person name="De Carvalho L.P.S."/>
            <person name="Shen B."/>
        </authorList>
    </citation>
    <scope>NUCLEOTIDE SEQUENCE [LARGE SCALE GENOMIC DNA]</scope>
    <source>
        <strain evidence="2 3">NPDC006488</strain>
    </source>
</reference>
<dbReference type="InterPro" id="IPR029063">
    <property type="entry name" value="SAM-dependent_MTases_sf"/>
</dbReference>
<sequence length="260" mass="28618">MPIPFDTSVPSSARIWNYWLGGKDHFPVDEEAGDAYLKVAPQVAEMARESRAYLVRAVRLLTGERGVRQFLDIGTGLPTAQNTHEVAQAIAPDAKIVYVDNDPQVLTHARTLLYSTPEGVTDYIDADLREPEVILEAAHRILDFTQPVALMLMGILGHIKDYDEARAIVRHLQESLPDGSYFVTYDGVDENAALRVAQQGYDDTGAAPYVLRSPSQLAAFHDGLTLLEPGIVSCPLWRPNPDPDSSPQYTDIYGGVSRKG</sequence>
<dbReference type="RefSeq" id="WP_388108717.1">
    <property type="nucleotide sequence ID" value="NZ_JBIAHM010000008.1"/>
</dbReference>
<dbReference type="SUPFAM" id="SSF53335">
    <property type="entry name" value="S-adenosyl-L-methionine-dependent methyltransferases"/>
    <property type="match status" value="1"/>
</dbReference>
<protein>
    <submittedName>
        <fullName evidence="2">SAM-dependent methyltransferase</fullName>
        <ecNumber evidence="2">2.1.1.-</ecNumber>
    </submittedName>
</protein>
<dbReference type="InterPro" id="IPR006764">
    <property type="entry name" value="SAM_dep_MeTrfase_SAV2177_type"/>
</dbReference>
<feature type="region of interest" description="Disordered" evidence="1">
    <location>
        <begin position="239"/>
        <end position="260"/>
    </location>
</feature>
<keyword evidence="2" id="KW-0808">Transferase</keyword>
<evidence type="ECO:0000313" key="2">
    <source>
        <dbReference type="EMBL" id="MFE9601472.1"/>
    </source>
</evidence>
<dbReference type="Proteomes" id="UP001601303">
    <property type="component" value="Unassembled WGS sequence"/>
</dbReference>
<organism evidence="2 3">
    <name type="scientific">Streptomyces hokutonensis</name>
    <dbReference type="NCBI Taxonomy" id="1306990"/>
    <lineage>
        <taxon>Bacteria</taxon>
        <taxon>Bacillati</taxon>
        <taxon>Actinomycetota</taxon>
        <taxon>Actinomycetes</taxon>
        <taxon>Kitasatosporales</taxon>
        <taxon>Streptomycetaceae</taxon>
        <taxon>Streptomyces</taxon>
    </lineage>
</organism>
<dbReference type="Gene3D" id="3.40.50.150">
    <property type="entry name" value="Vaccinia Virus protein VP39"/>
    <property type="match status" value="1"/>
</dbReference>
<keyword evidence="3" id="KW-1185">Reference proteome</keyword>
<keyword evidence="2" id="KW-0489">Methyltransferase</keyword>
<dbReference type="GO" id="GO:0032259">
    <property type="term" value="P:methylation"/>
    <property type="evidence" value="ECO:0007669"/>
    <property type="project" value="UniProtKB-KW"/>
</dbReference>